<comment type="caution">
    <text evidence="7">The sequence shown here is derived from an EMBL/GenBank/DDBJ whole genome shotgun (WGS) entry which is preliminary data.</text>
</comment>
<dbReference type="InterPro" id="IPR013249">
    <property type="entry name" value="RNA_pol_sigma70_r4_t2"/>
</dbReference>
<name>A0A2S5KK75_9PROT</name>
<dbReference type="InterPro" id="IPR013324">
    <property type="entry name" value="RNA_pol_sigma_r3/r4-like"/>
</dbReference>
<dbReference type="PANTHER" id="PTHR43133">
    <property type="entry name" value="RNA POLYMERASE ECF-TYPE SIGMA FACTO"/>
    <property type="match status" value="1"/>
</dbReference>
<dbReference type="InterPro" id="IPR039425">
    <property type="entry name" value="RNA_pol_sigma-70-like"/>
</dbReference>
<dbReference type="Pfam" id="PF08281">
    <property type="entry name" value="Sigma70_r4_2"/>
    <property type="match status" value="1"/>
</dbReference>
<dbReference type="AlphaFoldDB" id="A0A2S5KK75"/>
<organism evidence="7 8">
    <name type="scientific">Proteobacteria bacterium 228</name>
    <dbReference type="NCBI Taxonomy" id="2083153"/>
    <lineage>
        <taxon>Bacteria</taxon>
        <taxon>Pseudomonadati</taxon>
        <taxon>Pseudomonadota</taxon>
    </lineage>
</organism>
<keyword evidence="4" id="KW-0804">Transcription</keyword>
<proteinExistence type="inferred from homology"/>
<dbReference type="SUPFAM" id="SSF88946">
    <property type="entry name" value="Sigma2 domain of RNA polymerase sigma factors"/>
    <property type="match status" value="1"/>
</dbReference>
<dbReference type="GO" id="GO:0003677">
    <property type="term" value="F:DNA binding"/>
    <property type="evidence" value="ECO:0007669"/>
    <property type="project" value="InterPro"/>
</dbReference>
<dbReference type="InterPro" id="IPR014284">
    <property type="entry name" value="RNA_pol_sigma-70_dom"/>
</dbReference>
<evidence type="ECO:0000256" key="2">
    <source>
        <dbReference type="ARBA" id="ARBA00023015"/>
    </source>
</evidence>
<evidence type="ECO:0000256" key="3">
    <source>
        <dbReference type="ARBA" id="ARBA00023082"/>
    </source>
</evidence>
<keyword evidence="2" id="KW-0805">Transcription regulation</keyword>
<dbReference type="Gene3D" id="1.10.10.10">
    <property type="entry name" value="Winged helix-like DNA-binding domain superfamily/Winged helix DNA-binding domain"/>
    <property type="match status" value="1"/>
</dbReference>
<evidence type="ECO:0000313" key="8">
    <source>
        <dbReference type="Proteomes" id="UP000238196"/>
    </source>
</evidence>
<dbReference type="PANTHER" id="PTHR43133:SF63">
    <property type="entry name" value="RNA POLYMERASE SIGMA FACTOR FECI-RELATED"/>
    <property type="match status" value="1"/>
</dbReference>
<dbReference type="EMBL" id="PRLP01000106">
    <property type="protein sequence ID" value="PPC75130.1"/>
    <property type="molecule type" value="Genomic_DNA"/>
</dbReference>
<evidence type="ECO:0000259" key="5">
    <source>
        <dbReference type="Pfam" id="PF04542"/>
    </source>
</evidence>
<dbReference type="InterPro" id="IPR036388">
    <property type="entry name" value="WH-like_DNA-bd_sf"/>
</dbReference>
<keyword evidence="3" id="KW-0731">Sigma factor</keyword>
<comment type="similarity">
    <text evidence="1">Belongs to the sigma-70 factor family. ECF subfamily.</text>
</comment>
<feature type="domain" description="RNA polymerase sigma-70 region 2" evidence="5">
    <location>
        <begin position="18"/>
        <end position="81"/>
    </location>
</feature>
<dbReference type="Gene3D" id="1.10.1740.10">
    <property type="match status" value="1"/>
</dbReference>
<feature type="domain" description="RNA polymerase sigma factor 70 region 4 type 2" evidence="6">
    <location>
        <begin position="116"/>
        <end position="168"/>
    </location>
</feature>
<evidence type="ECO:0000256" key="4">
    <source>
        <dbReference type="ARBA" id="ARBA00023163"/>
    </source>
</evidence>
<dbReference type="NCBIfam" id="TIGR02937">
    <property type="entry name" value="sigma70-ECF"/>
    <property type="match status" value="1"/>
</dbReference>
<accession>A0A2S5KK75</accession>
<protein>
    <submittedName>
        <fullName evidence="7">RNA polymerase factor sigma-70</fullName>
    </submittedName>
</protein>
<dbReference type="Pfam" id="PF04542">
    <property type="entry name" value="Sigma70_r2"/>
    <property type="match status" value="1"/>
</dbReference>
<dbReference type="SUPFAM" id="SSF88659">
    <property type="entry name" value="Sigma3 and sigma4 domains of RNA polymerase sigma factors"/>
    <property type="match status" value="1"/>
</dbReference>
<dbReference type="OrthoDB" id="9783733at2"/>
<dbReference type="GO" id="GO:0006352">
    <property type="term" value="P:DNA-templated transcription initiation"/>
    <property type="evidence" value="ECO:0007669"/>
    <property type="project" value="InterPro"/>
</dbReference>
<evidence type="ECO:0000256" key="1">
    <source>
        <dbReference type="ARBA" id="ARBA00010641"/>
    </source>
</evidence>
<dbReference type="Proteomes" id="UP000238196">
    <property type="component" value="Unassembled WGS sequence"/>
</dbReference>
<gene>
    <name evidence="7" type="ORF">C4K68_21040</name>
</gene>
<sequence>MCEQPVSTELDWSAVFLDYRDALIDTSNRIVGCRRRAEDVVQDAYIKITEMTELRGSVRQPVSYAFQVVRNLSIDRRRRLQFEQCHFVNEADASLHEISDGLSTPEHLAIQGQTLLALDRALSSLPERTRRAFEMYRLGDFTQKEIAQQMEVSPTLVNFMVKDALTACRQALFNQE</sequence>
<reference evidence="7 8" key="1">
    <citation type="submission" date="2018-02" db="EMBL/GenBank/DDBJ databases">
        <title>novel marine gammaproteobacteria from coastal saline agro ecosystem.</title>
        <authorList>
            <person name="Krishnan R."/>
            <person name="Ramesh Kumar N."/>
        </authorList>
    </citation>
    <scope>NUCLEOTIDE SEQUENCE [LARGE SCALE GENOMIC DNA]</scope>
    <source>
        <strain evidence="7 8">228</strain>
    </source>
</reference>
<dbReference type="InterPro" id="IPR007627">
    <property type="entry name" value="RNA_pol_sigma70_r2"/>
</dbReference>
<dbReference type="GO" id="GO:0016987">
    <property type="term" value="F:sigma factor activity"/>
    <property type="evidence" value="ECO:0007669"/>
    <property type="project" value="UniProtKB-KW"/>
</dbReference>
<evidence type="ECO:0000259" key="6">
    <source>
        <dbReference type="Pfam" id="PF08281"/>
    </source>
</evidence>
<evidence type="ECO:0000313" key="7">
    <source>
        <dbReference type="EMBL" id="PPC75130.1"/>
    </source>
</evidence>
<dbReference type="InterPro" id="IPR013325">
    <property type="entry name" value="RNA_pol_sigma_r2"/>
</dbReference>